<dbReference type="Proteomes" id="UP000789860">
    <property type="component" value="Unassembled WGS sequence"/>
</dbReference>
<protein>
    <submittedName>
        <fullName evidence="1">8229_t:CDS:1</fullName>
    </submittedName>
</protein>
<proteinExistence type="predicted"/>
<accession>A0ACA9JVG9</accession>
<gene>
    <name evidence="1" type="ORF">SCALOS_LOCUS455</name>
</gene>
<comment type="caution">
    <text evidence="1">The sequence shown here is derived from an EMBL/GenBank/DDBJ whole genome shotgun (WGS) entry which is preliminary data.</text>
</comment>
<name>A0ACA9JVG9_9GLOM</name>
<reference evidence="1" key="1">
    <citation type="submission" date="2021-06" db="EMBL/GenBank/DDBJ databases">
        <authorList>
            <person name="Kallberg Y."/>
            <person name="Tangrot J."/>
            <person name="Rosling A."/>
        </authorList>
    </citation>
    <scope>NUCLEOTIDE SEQUENCE</scope>
    <source>
        <strain evidence="1">AU212A</strain>
    </source>
</reference>
<evidence type="ECO:0000313" key="1">
    <source>
        <dbReference type="EMBL" id="CAG8438583.1"/>
    </source>
</evidence>
<dbReference type="EMBL" id="CAJVPM010000216">
    <property type="protein sequence ID" value="CAG8438583.1"/>
    <property type="molecule type" value="Genomic_DNA"/>
</dbReference>
<keyword evidence="2" id="KW-1185">Reference proteome</keyword>
<organism evidence="1 2">
    <name type="scientific">Scutellospora calospora</name>
    <dbReference type="NCBI Taxonomy" id="85575"/>
    <lineage>
        <taxon>Eukaryota</taxon>
        <taxon>Fungi</taxon>
        <taxon>Fungi incertae sedis</taxon>
        <taxon>Mucoromycota</taxon>
        <taxon>Glomeromycotina</taxon>
        <taxon>Glomeromycetes</taxon>
        <taxon>Diversisporales</taxon>
        <taxon>Gigasporaceae</taxon>
        <taxon>Scutellospora</taxon>
    </lineage>
</organism>
<sequence length="670" mass="74193">MEKELSKIEYIIALKQQYEIYLKNIHERKTLVSLRMYQMVIITIGFILLWIVKNKMVKVHIVIAVLSITCIGRILTLSEIFFNKQLKHITISNEIIENASLNRLKEFNYQETKKNKFYSYFNMILNCSIAISSFILIYLFEIEDVIWDFIIYSFIENVIINLYMKVETIFIDKDIKQIFDGIIFIDEDIKQILDVNFLDNTIIPLAKLLSDATEAISSKTGQAIAGLLNATFGNATELIISILALRAGEIKIVQSSMLGSIISNILLVLGTCFFAGGIKHKIQKFNQTAAQINEEQDEEPQLPFLLSIILLIITTVFISLASEFLVNSFEGVVKTLGFTETFIGLIILPIVGNAAEHTSAVIAAMDNKMNMAINIAIGSSMDGESNWLEGAMLLATYTILWSSEFAVVASKINCNGINKLINAEYIKSQNVKIFGTITLNISHNLLSNFKLQDVETIYSHSEAFKGCKNWLDINLKNANRISVCSTGEGAKQAAKTLRAASISSKECTSKAVMNSPGDVEMNANSSSGAKKAINRTVSSVITHSKTSNTKRKATLAVISNEKSSLNDNVELTESNDVKIEAGGVVFVKNKASLIILLASKLVSNINGLELSSTVDVDELPGEIVDELPGEIADKLLREITDELPEEITNKLPEEITNELPEAATIKKLSL</sequence>
<evidence type="ECO:0000313" key="2">
    <source>
        <dbReference type="Proteomes" id="UP000789860"/>
    </source>
</evidence>